<keyword evidence="2" id="KW-0472">Membrane</keyword>
<name>A0A6N7R343_9BACI</name>
<comment type="caution">
    <text evidence="3">The sequence shown here is derived from an EMBL/GenBank/DDBJ whole genome shotgun (WGS) entry which is preliminary data.</text>
</comment>
<feature type="transmembrane region" description="Helical" evidence="2">
    <location>
        <begin position="6"/>
        <end position="22"/>
    </location>
</feature>
<keyword evidence="2" id="KW-1133">Transmembrane helix</keyword>
<protein>
    <submittedName>
        <fullName evidence="3">Uncharacterized protein</fullName>
    </submittedName>
</protein>
<keyword evidence="1" id="KW-0175">Coiled coil</keyword>
<reference evidence="3 4" key="1">
    <citation type="submission" date="2019-10" db="EMBL/GenBank/DDBJ databases">
        <title>Gracilibacillus salitolerans sp. nov., a moderate halophile isolated from a saline soil in northwest China.</title>
        <authorList>
            <person name="Gan L."/>
        </authorList>
    </citation>
    <scope>NUCLEOTIDE SEQUENCE [LARGE SCALE GENOMIC DNA]</scope>
    <source>
        <strain evidence="3 4">TP2-8</strain>
    </source>
</reference>
<organism evidence="3 4">
    <name type="scientific">Gracilibacillus thailandensis</name>
    <dbReference type="NCBI Taxonomy" id="563735"/>
    <lineage>
        <taxon>Bacteria</taxon>
        <taxon>Bacillati</taxon>
        <taxon>Bacillota</taxon>
        <taxon>Bacilli</taxon>
        <taxon>Bacillales</taxon>
        <taxon>Bacillaceae</taxon>
        <taxon>Gracilibacillus</taxon>
    </lineage>
</organism>
<dbReference type="AlphaFoldDB" id="A0A6N7R343"/>
<feature type="coiled-coil region" evidence="1">
    <location>
        <begin position="24"/>
        <end position="85"/>
    </location>
</feature>
<dbReference type="Proteomes" id="UP000435187">
    <property type="component" value="Unassembled WGS sequence"/>
</dbReference>
<sequence length="99" mass="11344">MSVEFMGTIIAALSLIIAYMGYRINKQRQQLQSDQSLRSETEKETEVRTSLLYISRGIDDIKVDLKANEKDVAEISERVTRVEESTKQAHKRIDNISPD</sequence>
<proteinExistence type="predicted"/>
<dbReference type="EMBL" id="WJEE01000016">
    <property type="protein sequence ID" value="MRI66476.1"/>
    <property type="molecule type" value="Genomic_DNA"/>
</dbReference>
<evidence type="ECO:0000256" key="2">
    <source>
        <dbReference type="SAM" id="Phobius"/>
    </source>
</evidence>
<evidence type="ECO:0000256" key="1">
    <source>
        <dbReference type="SAM" id="Coils"/>
    </source>
</evidence>
<accession>A0A6N7R343</accession>
<gene>
    <name evidence="3" type="ORF">GH885_08945</name>
</gene>
<evidence type="ECO:0000313" key="3">
    <source>
        <dbReference type="EMBL" id="MRI66476.1"/>
    </source>
</evidence>
<keyword evidence="4" id="KW-1185">Reference proteome</keyword>
<evidence type="ECO:0000313" key="4">
    <source>
        <dbReference type="Proteomes" id="UP000435187"/>
    </source>
</evidence>
<dbReference type="RefSeq" id="WP_153835195.1">
    <property type="nucleotide sequence ID" value="NZ_JBHUMW010000077.1"/>
</dbReference>
<keyword evidence="2" id="KW-0812">Transmembrane</keyword>